<protein>
    <submittedName>
        <fullName evidence="2">Glyco_hydro_16</fullName>
    </submittedName>
</protein>
<dbReference type="EMBL" id="KF127458">
    <property type="protein sequence ID" value="AIA94815.1"/>
    <property type="molecule type" value="Genomic_DNA"/>
</dbReference>
<dbReference type="Gene3D" id="2.60.120.200">
    <property type="match status" value="1"/>
</dbReference>
<sequence>MDEIDLEWIGSDTTELQTNYFSKGNTTTYTRGEFHAVTSPQDEFHNYTIDWTESQLNFYVDGTLIRTINSDDPQGYPQTPMYIVTGIWAGGDPSNAAGTIEWAGGEIDYSAGPYSMYVKSVIVSDYSTGSDVRLQ</sequence>
<feature type="domain" description="GH16" evidence="1">
    <location>
        <begin position="1"/>
        <end position="118"/>
    </location>
</feature>
<dbReference type="GO" id="GO:0016757">
    <property type="term" value="F:glycosyltransferase activity"/>
    <property type="evidence" value="ECO:0007669"/>
    <property type="project" value="TreeGrafter"/>
</dbReference>
<dbReference type="InterPro" id="IPR050546">
    <property type="entry name" value="Glycosyl_Hydrlase_16"/>
</dbReference>
<dbReference type="PANTHER" id="PTHR10963">
    <property type="entry name" value="GLYCOSYL HYDROLASE-RELATED"/>
    <property type="match status" value="1"/>
</dbReference>
<dbReference type="InterPro" id="IPR013320">
    <property type="entry name" value="ConA-like_dom_sf"/>
</dbReference>
<dbReference type="PANTHER" id="PTHR10963:SF68">
    <property type="entry name" value="GLYCOSIDASE CRH1-RELATED"/>
    <property type="match status" value="1"/>
</dbReference>
<accession>A0A060CNS5</accession>
<dbReference type="GO" id="GO:0009277">
    <property type="term" value="C:fungal-type cell wall"/>
    <property type="evidence" value="ECO:0007669"/>
    <property type="project" value="TreeGrafter"/>
</dbReference>
<name>A0A060CNS5_9SACH</name>
<dbReference type="GO" id="GO:0005975">
    <property type="term" value="P:carbohydrate metabolic process"/>
    <property type="evidence" value="ECO:0007669"/>
    <property type="project" value="InterPro"/>
</dbReference>
<dbReference type="InterPro" id="IPR000757">
    <property type="entry name" value="Beta-glucanase-like"/>
</dbReference>
<evidence type="ECO:0000313" key="2">
    <source>
        <dbReference type="EMBL" id="AIA94815.1"/>
    </source>
</evidence>
<dbReference type="AlphaFoldDB" id="A0A060CNS5"/>
<dbReference type="Pfam" id="PF00722">
    <property type="entry name" value="Glyco_hydro_16"/>
    <property type="match status" value="1"/>
</dbReference>
<dbReference type="SUPFAM" id="SSF49899">
    <property type="entry name" value="Concanavalin A-like lectins/glucanases"/>
    <property type="match status" value="1"/>
</dbReference>
<dbReference type="PROSITE" id="PS51762">
    <property type="entry name" value="GH16_2"/>
    <property type="match status" value="1"/>
</dbReference>
<reference evidence="2" key="1">
    <citation type="journal article" date="2013" name="Environ. Microbiol.">
        <title>Seasonally variable intestinal metagenomes of the red palm weevil (Rhynchophorus ferrugineus).</title>
        <authorList>
            <person name="Jia S."/>
            <person name="Zhang X."/>
            <person name="Zhang G."/>
            <person name="Yin A."/>
            <person name="Zhang S."/>
            <person name="Li F."/>
            <person name="Wang L."/>
            <person name="Zhao D."/>
            <person name="Yun Q."/>
            <person name="Tala"/>
            <person name="Wang J."/>
            <person name="Sun G."/>
            <person name="Baabdullah M."/>
            <person name="Yu X."/>
            <person name="Hu S."/>
            <person name="Al-Mssallem I.S."/>
            <person name="Yu J."/>
        </authorList>
    </citation>
    <scope>NUCLEOTIDE SEQUENCE</scope>
</reference>
<dbReference type="GO" id="GO:0031505">
    <property type="term" value="P:fungal-type cell wall organization"/>
    <property type="evidence" value="ECO:0007669"/>
    <property type="project" value="TreeGrafter"/>
</dbReference>
<dbReference type="GO" id="GO:0004553">
    <property type="term" value="F:hydrolase activity, hydrolyzing O-glycosyl compounds"/>
    <property type="evidence" value="ECO:0007669"/>
    <property type="project" value="InterPro"/>
</dbReference>
<organism evidence="2">
    <name type="scientific">uncultured Zygosaccharomyces</name>
    <dbReference type="NCBI Taxonomy" id="1054455"/>
    <lineage>
        <taxon>Eukaryota</taxon>
        <taxon>Fungi</taxon>
        <taxon>Dikarya</taxon>
        <taxon>Ascomycota</taxon>
        <taxon>Saccharomycotina</taxon>
        <taxon>Saccharomycetes</taxon>
        <taxon>Saccharomycetales</taxon>
        <taxon>Saccharomycetaceae</taxon>
        <taxon>environmental samples</taxon>
    </lineage>
</organism>
<evidence type="ECO:0000259" key="1">
    <source>
        <dbReference type="PROSITE" id="PS51762"/>
    </source>
</evidence>
<proteinExistence type="predicted"/>